<evidence type="ECO:0000256" key="10">
    <source>
        <dbReference type="RuleBase" id="RU361274"/>
    </source>
</evidence>
<comment type="catalytic activity">
    <reaction evidence="9">
        <text>S-methyl-5'-thioadenosine + phosphate = 5-(methylsulfanyl)-alpha-D-ribose 1-phosphate + adenine</text>
        <dbReference type="Rhea" id="RHEA:11852"/>
        <dbReference type="ChEBI" id="CHEBI:16708"/>
        <dbReference type="ChEBI" id="CHEBI:17509"/>
        <dbReference type="ChEBI" id="CHEBI:43474"/>
        <dbReference type="ChEBI" id="CHEBI:58533"/>
        <dbReference type="EC" id="2.4.2.28"/>
    </reaction>
    <physiologicalReaction direction="left-to-right" evidence="9">
        <dbReference type="Rhea" id="RHEA:11853"/>
    </physiologicalReaction>
</comment>
<comment type="similarity">
    <text evidence="2 10">Belongs to the purine nucleoside phosphorylase YfiH/LACC1 family.</text>
</comment>
<dbReference type="InterPro" id="IPR011324">
    <property type="entry name" value="Cytotoxic_necrot_fac-like_cat"/>
</dbReference>
<accession>A0A6M9PKW9</accession>
<evidence type="ECO:0000313" key="11">
    <source>
        <dbReference type="EMBL" id="QKM60572.1"/>
    </source>
</evidence>
<evidence type="ECO:0000256" key="9">
    <source>
        <dbReference type="ARBA" id="ARBA00049893"/>
    </source>
</evidence>
<evidence type="ECO:0000256" key="4">
    <source>
        <dbReference type="ARBA" id="ARBA00022723"/>
    </source>
</evidence>
<dbReference type="SUPFAM" id="SSF64438">
    <property type="entry name" value="CNF1/YfiH-like putative cysteine hydrolases"/>
    <property type="match status" value="1"/>
</dbReference>
<dbReference type="GO" id="GO:0016787">
    <property type="term" value="F:hydrolase activity"/>
    <property type="evidence" value="ECO:0007669"/>
    <property type="project" value="UniProtKB-KW"/>
</dbReference>
<evidence type="ECO:0000256" key="1">
    <source>
        <dbReference type="ARBA" id="ARBA00000553"/>
    </source>
</evidence>
<proteinExistence type="inferred from homology"/>
<protein>
    <recommendedName>
        <fullName evidence="10">Purine nucleoside phosphorylase</fullName>
    </recommendedName>
</protein>
<dbReference type="Gene3D" id="3.60.140.10">
    <property type="entry name" value="CNF1/YfiH-like putative cysteine hydrolases"/>
    <property type="match status" value="1"/>
</dbReference>
<dbReference type="GO" id="GO:0017061">
    <property type="term" value="F:S-methyl-5-thioadenosine phosphorylase activity"/>
    <property type="evidence" value="ECO:0007669"/>
    <property type="project" value="UniProtKB-EC"/>
</dbReference>
<reference evidence="11 12" key="1">
    <citation type="submission" date="2018-04" db="EMBL/GenBank/DDBJ databases">
        <title>Polynucleobacter sp. UK-Long2-W17 genome.</title>
        <authorList>
            <person name="Hahn M.W."/>
        </authorList>
    </citation>
    <scope>NUCLEOTIDE SEQUENCE [LARGE SCALE GENOMIC DNA]</scope>
    <source>
        <strain evidence="11 12">UK-Long2-W17</strain>
    </source>
</reference>
<sequence length="257" mass="27541">MTSASKKIQPGWVTAPSIQAFCTTRLGGVSQEPFNSLNLGLNAGDDPSSVLQNRSILRTAIPSEPLWLRQIHGINVSTPALRHSMGAGPFEADASVTNIPNEVLVVLTADCMPVLFASNNGDVIGAAHAGWRGLSGGVLEQTVKAMREISPKLAPQDISAWMGPAIGPTHFEVGEDVLQAFSEQPQSILSRAFTPISGQPGKYLADLYLLARDRLDSLGIAQIGGGDYCTFSDPDQFFSYRRDKQTGRFASLIWISA</sequence>
<name>A0A6M9PKW9_9BURK</name>
<comment type="catalytic activity">
    <reaction evidence="7">
        <text>adenosine + H2O + H(+) = inosine + NH4(+)</text>
        <dbReference type="Rhea" id="RHEA:24408"/>
        <dbReference type="ChEBI" id="CHEBI:15377"/>
        <dbReference type="ChEBI" id="CHEBI:15378"/>
        <dbReference type="ChEBI" id="CHEBI:16335"/>
        <dbReference type="ChEBI" id="CHEBI:17596"/>
        <dbReference type="ChEBI" id="CHEBI:28938"/>
        <dbReference type="EC" id="3.5.4.4"/>
    </reaction>
    <physiologicalReaction direction="left-to-right" evidence="7">
        <dbReference type="Rhea" id="RHEA:24409"/>
    </physiologicalReaction>
</comment>
<dbReference type="RefSeq" id="WP_173960335.1">
    <property type="nucleotide sequence ID" value="NZ_CBCSCC010000002.1"/>
</dbReference>
<evidence type="ECO:0000256" key="3">
    <source>
        <dbReference type="ARBA" id="ARBA00022679"/>
    </source>
</evidence>
<evidence type="ECO:0000256" key="2">
    <source>
        <dbReference type="ARBA" id="ARBA00007353"/>
    </source>
</evidence>
<dbReference type="EMBL" id="CP028940">
    <property type="protein sequence ID" value="QKM60572.1"/>
    <property type="molecule type" value="Genomic_DNA"/>
</dbReference>
<dbReference type="CDD" id="cd16833">
    <property type="entry name" value="YfiH"/>
    <property type="match status" value="1"/>
</dbReference>
<keyword evidence="3" id="KW-0808">Transferase</keyword>
<evidence type="ECO:0000256" key="6">
    <source>
        <dbReference type="ARBA" id="ARBA00022833"/>
    </source>
</evidence>
<evidence type="ECO:0000313" key="12">
    <source>
        <dbReference type="Proteomes" id="UP000501090"/>
    </source>
</evidence>
<dbReference type="GO" id="GO:0005507">
    <property type="term" value="F:copper ion binding"/>
    <property type="evidence" value="ECO:0007669"/>
    <property type="project" value="TreeGrafter"/>
</dbReference>
<keyword evidence="5" id="KW-0378">Hydrolase</keyword>
<keyword evidence="4" id="KW-0479">Metal-binding</keyword>
<dbReference type="Proteomes" id="UP000501090">
    <property type="component" value="Chromosome"/>
</dbReference>
<comment type="catalytic activity">
    <reaction evidence="1">
        <text>inosine + phosphate = alpha-D-ribose 1-phosphate + hypoxanthine</text>
        <dbReference type="Rhea" id="RHEA:27646"/>
        <dbReference type="ChEBI" id="CHEBI:17368"/>
        <dbReference type="ChEBI" id="CHEBI:17596"/>
        <dbReference type="ChEBI" id="CHEBI:43474"/>
        <dbReference type="ChEBI" id="CHEBI:57720"/>
        <dbReference type="EC" id="2.4.2.1"/>
    </reaction>
    <physiologicalReaction direction="left-to-right" evidence="1">
        <dbReference type="Rhea" id="RHEA:27647"/>
    </physiologicalReaction>
</comment>
<gene>
    <name evidence="11" type="primary">pgeF</name>
    <name evidence="11" type="ORF">DN92_05690</name>
</gene>
<dbReference type="PANTHER" id="PTHR30616">
    <property type="entry name" value="UNCHARACTERIZED PROTEIN YFIH"/>
    <property type="match status" value="1"/>
</dbReference>
<dbReference type="NCBIfam" id="TIGR00726">
    <property type="entry name" value="peptidoglycan editing factor PgeF"/>
    <property type="match status" value="1"/>
</dbReference>
<dbReference type="InterPro" id="IPR038371">
    <property type="entry name" value="Cu_polyphenol_OxRdtase_sf"/>
</dbReference>
<keyword evidence="6" id="KW-0862">Zinc</keyword>
<organism evidence="11 12">
    <name type="scientific">Polynucleobacter arcticus</name>
    <dbReference type="NCBI Taxonomy" id="1743165"/>
    <lineage>
        <taxon>Bacteria</taxon>
        <taxon>Pseudomonadati</taxon>
        <taxon>Pseudomonadota</taxon>
        <taxon>Betaproteobacteria</taxon>
        <taxon>Burkholderiales</taxon>
        <taxon>Burkholderiaceae</taxon>
        <taxon>Polynucleobacter</taxon>
    </lineage>
</organism>
<dbReference type="PANTHER" id="PTHR30616:SF2">
    <property type="entry name" value="PURINE NUCLEOSIDE PHOSPHORYLASE LACC1"/>
    <property type="match status" value="1"/>
</dbReference>
<evidence type="ECO:0000256" key="7">
    <source>
        <dbReference type="ARBA" id="ARBA00047989"/>
    </source>
</evidence>
<evidence type="ECO:0000256" key="5">
    <source>
        <dbReference type="ARBA" id="ARBA00022801"/>
    </source>
</evidence>
<dbReference type="AlphaFoldDB" id="A0A6M9PKW9"/>
<evidence type="ECO:0000256" key="8">
    <source>
        <dbReference type="ARBA" id="ARBA00048968"/>
    </source>
</evidence>
<comment type="catalytic activity">
    <reaction evidence="8">
        <text>adenosine + phosphate = alpha-D-ribose 1-phosphate + adenine</text>
        <dbReference type="Rhea" id="RHEA:27642"/>
        <dbReference type="ChEBI" id="CHEBI:16335"/>
        <dbReference type="ChEBI" id="CHEBI:16708"/>
        <dbReference type="ChEBI" id="CHEBI:43474"/>
        <dbReference type="ChEBI" id="CHEBI:57720"/>
        <dbReference type="EC" id="2.4.2.1"/>
    </reaction>
    <physiologicalReaction direction="left-to-right" evidence="8">
        <dbReference type="Rhea" id="RHEA:27643"/>
    </physiologicalReaction>
</comment>
<keyword evidence="12" id="KW-1185">Reference proteome</keyword>
<dbReference type="KEGG" id="pard:DN92_05690"/>
<dbReference type="Pfam" id="PF02578">
    <property type="entry name" value="Cu-oxidase_4"/>
    <property type="match status" value="1"/>
</dbReference>
<dbReference type="InterPro" id="IPR003730">
    <property type="entry name" value="Cu_polyphenol_OxRdtase"/>
</dbReference>